<dbReference type="EMBL" id="JACRTB010000007">
    <property type="protein sequence ID" value="MBC8575816.1"/>
    <property type="molecule type" value="Genomic_DNA"/>
</dbReference>
<reference evidence="2 3" key="1">
    <citation type="submission" date="2020-08" db="EMBL/GenBank/DDBJ databases">
        <title>Genome public.</title>
        <authorList>
            <person name="Liu C."/>
            <person name="Sun Q."/>
        </authorList>
    </citation>
    <scope>NUCLEOTIDE SEQUENCE [LARGE SCALE GENOMIC DNA]</scope>
    <source>
        <strain evidence="2 3">BX1</strain>
    </source>
</reference>
<protein>
    <submittedName>
        <fullName evidence="2">Uncharacterized protein</fullName>
    </submittedName>
</protein>
<proteinExistence type="predicted"/>
<evidence type="ECO:0000313" key="2">
    <source>
        <dbReference type="EMBL" id="MBC8575816.1"/>
    </source>
</evidence>
<dbReference type="Proteomes" id="UP000658131">
    <property type="component" value="Unassembled WGS sequence"/>
</dbReference>
<evidence type="ECO:0000313" key="3">
    <source>
        <dbReference type="Proteomes" id="UP000658131"/>
    </source>
</evidence>
<dbReference type="PROSITE" id="PS51257">
    <property type="entry name" value="PROKAR_LIPOPROTEIN"/>
    <property type="match status" value="1"/>
</dbReference>
<evidence type="ECO:0000256" key="1">
    <source>
        <dbReference type="SAM" id="SignalP"/>
    </source>
</evidence>
<gene>
    <name evidence="2" type="ORF">H8717_05240</name>
</gene>
<accession>A0ABR7NHD1</accession>
<dbReference type="RefSeq" id="WP_262399386.1">
    <property type="nucleotide sequence ID" value="NZ_JACRTB010000007.1"/>
</dbReference>
<sequence length="370" mass="41079">MKKLLSVLLCVLVVAGCGAASQPAASEAGEEPEAALHIDGKIEDSDLSQKLTESLRDHFGGYGNPLYAADWYRYVESLKVFRKDDRYYGELIVNEKPFDWECRLLALRNYTPAVADLVIPLVVDAAAALDLDEMEAAVVSDTISLILNKESGIRTYYAALYSYGIPVYQYIADYLGPGTTELQVMKNIDACYGPDFVAALLAGMDLDFKGSFHGFSTEEVKTIAEYAMIHFDDAFLDSITAYMPDNKLIGTYDNIIPEKESQYSVGPPRLIGFLREKGSKYLTPKTAFRSGEPIWMEFRCYGWEGGEVILFEWKFPDGSSETNSRYYEVDGKDESNSARYLGEACGKGSVTVTIESTGQVLAVFPFEIVK</sequence>
<name>A0ABR7NHD1_9FIRM</name>
<feature type="chain" id="PRO_5046895648" evidence="1">
    <location>
        <begin position="20"/>
        <end position="370"/>
    </location>
</feature>
<organism evidence="2 3">
    <name type="scientific">Yanshouia hominis</name>
    <dbReference type="NCBI Taxonomy" id="2763673"/>
    <lineage>
        <taxon>Bacteria</taxon>
        <taxon>Bacillati</taxon>
        <taxon>Bacillota</taxon>
        <taxon>Clostridia</taxon>
        <taxon>Eubacteriales</taxon>
        <taxon>Oscillospiraceae</taxon>
        <taxon>Yanshouia</taxon>
    </lineage>
</organism>
<comment type="caution">
    <text evidence="2">The sequence shown here is derived from an EMBL/GenBank/DDBJ whole genome shotgun (WGS) entry which is preliminary data.</text>
</comment>
<keyword evidence="1" id="KW-0732">Signal</keyword>
<keyword evidence="3" id="KW-1185">Reference proteome</keyword>
<feature type="signal peptide" evidence="1">
    <location>
        <begin position="1"/>
        <end position="19"/>
    </location>
</feature>